<protein>
    <submittedName>
        <fullName evidence="3">DUF2388 domain-containing protein</fullName>
    </submittedName>
</protein>
<sequence>MKNILLITLMLILTSAYDVNAKDYNRRPPSDHHHRPHDKNNHDNNSSSGGGEAAAIILVATSITLTSYTIYQLLTEEKEDNKLVYSQAKEDAAFFIATEGQQTGVYLESAFKQLRTKPTFAMTSDMELAKAILSI</sequence>
<feature type="signal peptide" evidence="2">
    <location>
        <begin position="1"/>
        <end position="21"/>
    </location>
</feature>
<dbReference type="EMBL" id="CP067393">
    <property type="protein sequence ID" value="QQP85551.1"/>
    <property type="molecule type" value="Genomic_DNA"/>
</dbReference>
<dbReference type="InterPro" id="IPR012661">
    <property type="entry name" value="CHP02448"/>
</dbReference>
<evidence type="ECO:0000313" key="3">
    <source>
        <dbReference type="EMBL" id="QQP85551.1"/>
    </source>
</evidence>
<evidence type="ECO:0000313" key="4">
    <source>
        <dbReference type="Proteomes" id="UP000595278"/>
    </source>
</evidence>
<keyword evidence="2" id="KW-0732">Signal</keyword>
<feature type="chain" id="PRO_5037800047" evidence="2">
    <location>
        <begin position="22"/>
        <end position="135"/>
    </location>
</feature>
<dbReference type="RefSeq" id="WP_201092305.1">
    <property type="nucleotide sequence ID" value="NZ_CP067393.1"/>
</dbReference>
<gene>
    <name evidence="3" type="ORF">JHT90_14455</name>
</gene>
<dbReference type="Pfam" id="PF09498">
    <property type="entry name" value="DUF2388"/>
    <property type="match status" value="1"/>
</dbReference>
<dbReference type="Proteomes" id="UP000595278">
    <property type="component" value="Chromosome"/>
</dbReference>
<proteinExistence type="predicted"/>
<evidence type="ECO:0000256" key="2">
    <source>
        <dbReference type="SAM" id="SignalP"/>
    </source>
</evidence>
<reference evidence="3 4" key="1">
    <citation type="submission" date="2021-01" db="EMBL/GenBank/DDBJ databases">
        <title>Entomomonas sp. F2A isolated from a house cricket (Acheta domesticus).</title>
        <authorList>
            <person name="Spergser J."/>
            <person name="Busse H.-J."/>
        </authorList>
    </citation>
    <scope>NUCLEOTIDE SEQUENCE [LARGE SCALE GENOMIC DNA]</scope>
    <source>
        <strain evidence="3 4">F2A</strain>
    </source>
</reference>
<name>A0A974RWT8_9GAMM</name>
<accession>A0A974RWT8</accession>
<dbReference type="AlphaFoldDB" id="A0A974RWT8"/>
<dbReference type="NCBIfam" id="TIGR02448">
    <property type="entry name" value="conserverd hypothetical protein"/>
    <property type="match status" value="1"/>
</dbReference>
<evidence type="ECO:0000256" key="1">
    <source>
        <dbReference type="SAM" id="MobiDB-lite"/>
    </source>
</evidence>
<keyword evidence="4" id="KW-1185">Reference proteome</keyword>
<feature type="region of interest" description="Disordered" evidence="1">
    <location>
        <begin position="23"/>
        <end position="49"/>
    </location>
</feature>
<dbReference type="KEGG" id="eaz:JHT90_14455"/>
<organism evidence="3 4">
    <name type="scientific">Entomomonas asaccharolytica</name>
    <dbReference type="NCBI Taxonomy" id="2785331"/>
    <lineage>
        <taxon>Bacteria</taxon>
        <taxon>Pseudomonadati</taxon>
        <taxon>Pseudomonadota</taxon>
        <taxon>Gammaproteobacteria</taxon>
        <taxon>Pseudomonadales</taxon>
        <taxon>Pseudomonadaceae</taxon>
        <taxon>Entomomonas</taxon>
    </lineage>
</organism>